<dbReference type="InterPro" id="IPR013108">
    <property type="entry name" value="Amidohydro_3"/>
</dbReference>
<dbReference type="PANTHER" id="PTHR22642">
    <property type="entry name" value="IMIDAZOLONEPROPIONASE"/>
    <property type="match status" value="1"/>
</dbReference>
<dbReference type="Gene3D" id="3.20.20.140">
    <property type="entry name" value="Metal-dependent hydrolases"/>
    <property type="match status" value="1"/>
</dbReference>
<comment type="caution">
    <text evidence="2">The sequence shown here is derived from an EMBL/GenBank/DDBJ whole genome shotgun (WGS) entry which is preliminary data.</text>
</comment>
<protein>
    <submittedName>
        <fullName evidence="2">Putative TIM-barrel fold metal-dependent hydrola se</fullName>
    </submittedName>
</protein>
<dbReference type="SUPFAM" id="SSF51556">
    <property type="entry name" value="Metallo-dependent hydrolases"/>
    <property type="match status" value="1"/>
</dbReference>
<dbReference type="AlphaFoldDB" id="A0A117IA79"/>
<sequence length="551" mass="58833">MSESTDLIITNADVHTCDSTSSRAEAVAVSGGLITAVGAAADVAALATRGTDVVDVGGRMVMPGLIDIHAHLLTGGTAITWELPLQPEDTLDDILTAVRAHAKITPPDEWIIGGVVGSSVMDRLAEGGYLPALDAAAGGRPVLLRDHSYHNRWVNSKALQLMGVDRNTPNPPDGTIVRDRDGGLTGVLYESACTVAERAATASISDPAARDRVAMRNAIEHMNSFGITAVQDAATLEPSLRALSELDDANGLTSWIVASLPARPWMSDATVGPQLYAAAVQHRRAQVRPDFAKLFLDGVPTTRTSALLEPYICHGAHEDPADTGPLFWTDSELIAELELCQEAGLGAKLHATGDRSVRQALDAFEVMRQRHGTQSIFHIAHVEYVAPADVSRFAALGVVADASPYIWFPTPFEGSIKNQVPPSIFDRSWPLRELLDHNALLAAGSDWPIVPTPNPWNALETLVTRASPDSRVGGRTNPAGAITLREGIMAFTSSGARAMGMADTIGALVPGRSADFIVLDQNLFDVDTSAIHRTEVLQTYFRGRRVHGTEL</sequence>
<dbReference type="STRING" id="228230.RMCC_2921"/>
<dbReference type="OrthoDB" id="3173428at2"/>
<dbReference type="RefSeq" id="WP_109762273.1">
    <property type="nucleotide sequence ID" value="NZ_BCSY01000046.1"/>
</dbReference>
<dbReference type="SUPFAM" id="SSF51338">
    <property type="entry name" value="Composite domain of metallo-dependent hydrolases"/>
    <property type="match status" value="1"/>
</dbReference>
<feature type="domain" description="Amidohydrolase 3" evidence="1">
    <location>
        <begin position="52"/>
        <end position="547"/>
    </location>
</feature>
<dbReference type="EMBL" id="BCSY01000046">
    <property type="protein sequence ID" value="GAS95955.1"/>
    <property type="molecule type" value="Genomic_DNA"/>
</dbReference>
<dbReference type="InterPro" id="IPR011059">
    <property type="entry name" value="Metal-dep_hydrolase_composite"/>
</dbReference>
<dbReference type="Pfam" id="PF07969">
    <property type="entry name" value="Amidohydro_3"/>
    <property type="match status" value="1"/>
</dbReference>
<evidence type="ECO:0000313" key="3">
    <source>
        <dbReference type="Proteomes" id="UP000069443"/>
    </source>
</evidence>
<proteinExistence type="predicted"/>
<dbReference type="Gene3D" id="3.10.310.70">
    <property type="match status" value="1"/>
</dbReference>
<gene>
    <name evidence="2" type="ORF">RMCC_2921</name>
</gene>
<reference evidence="3" key="1">
    <citation type="journal article" date="2016" name="Genome Announc.">
        <title>Draft Genome Sequences of Five Rapidly Growing Mycobacterium Species, M. thermoresistibile, M. fortuitum subsp. acetamidolyticum, M. canariasense, M. brisbanense, and M. novocastrense.</title>
        <authorList>
            <person name="Katahira K."/>
            <person name="Ogura Y."/>
            <person name="Gotoh Y."/>
            <person name="Hayashi T."/>
        </authorList>
    </citation>
    <scope>NUCLEOTIDE SEQUENCE [LARGE SCALE GENOMIC DNA]</scope>
    <source>
        <strain evidence="3">JCM15298</strain>
    </source>
</reference>
<dbReference type="InterPro" id="IPR033932">
    <property type="entry name" value="YtcJ-like"/>
</dbReference>
<reference evidence="3" key="2">
    <citation type="submission" date="2016-02" db="EMBL/GenBank/DDBJ databases">
        <title>Draft genome sequence of five rapidly growing Mycobacterium species.</title>
        <authorList>
            <person name="Katahira K."/>
            <person name="Gotou Y."/>
            <person name="Iida K."/>
            <person name="Ogura Y."/>
            <person name="Hayashi T."/>
        </authorList>
    </citation>
    <scope>NUCLEOTIDE SEQUENCE [LARGE SCALE GENOMIC DNA]</scope>
    <source>
        <strain evidence="3">JCM15298</strain>
    </source>
</reference>
<dbReference type="InterPro" id="IPR032466">
    <property type="entry name" value="Metal_Hydrolase"/>
</dbReference>
<dbReference type="PANTHER" id="PTHR22642:SF2">
    <property type="entry name" value="PROTEIN LONG AFTER FAR-RED 3"/>
    <property type="match status" value="1"/>
</dbReference>
<name>A0A117IA79_MYCCR</name>
<dbReference type="Gene3D" id="2.30.40.10">
    <property type="entry name" value="Urease, subunit C, domain 1"/>
    <property type="match status" value="1"/>
</dbReference>
<dbReference type="GO" id="GO:0016810">
    <property type="term" value="F:hydrolase activity, acting on carbon-nitrogen (but not peptide) bonds"/>
    <property type="evidence" value="ECO:0007669"/>
    <property type="project" value="InterPro"/>
</dbReference>
<evidence type="ECO:0000259" key="1">
    <source>
        <dbReference type="Pfam" id="PF07969"/>
    </source>
</evidence>
<dbReference type="CDD" id="cd01300">
    <property type="entry name" value="YtcJ_like"/>
    <property type="match status" value="1"/>
</dbReference>
<evidence type="ECO:0000313" key="2">
    <source>
        <dbReference type="EMBL" id="GAS95955.1"/>
    </source>
</evidence>
<dbReference type="Proteomes" id="UP000069443">
    <property type="component" value="Unassembled WGS sequence"/>
</dbReference>
<accession>A0A117IA79</accession>
<keyword evidence="3" id="KW-1185">Reference proteome</keyword>
<organism evidence="2 3">
    <name type="scientific">Mycolicibacterium canariasense</name>
    <name type="common">Mycobacterium canariasense</name>
    <dbReference type="NCBI Taxonomy" id="228230"/>
    <lineage>
        <taxon>Bacteria</taxon>
        <taxon>Bacillati</taxon>
        <taxon>Actinomycetota</taxon>
        <taxon>Actinomycetes</taxon>
        <taxon>Mycobacteriales</taxon>
        <taxon>Mycobacteriaceae</taxon>
        <taxon>Mycolicibacterium</taxon>
    </lineage>
</organism>